<feature type="domain" description="Nudix hydrolase" evidence="6">
    <location>
        <begin position="8"/>
        <end position="154"/>
    </location>
</feature>
<evidence type="ECO:0000259" key="6">
    <source>
        <dbReference type="PROSITE" id="PS51462"/>
    </source>
</evidence>
<dbReference type="InterPro" id="IPR000086">
    <property type="entry name" value="NUDIX_hydrolase_dom"/>
</dbReference>
<gene>
    <name evidence="7" type="ORF">V1633_00330</name>
</gene>
<evidence type="ECO:0000256" key="1">
    <source>
        <dbReference type="ARBA" id="ARBA00001946"/>
    </source>
</evidence>
<protein>
    <submittedName>
        <fullName evidence="7">NUDIX domain-containing protein</fullName>
    </submittedName>
</protein>
<organism evidence="7 8">
    <name type="scientific">Plantactinospora sonchi</name>
    <dbReference type="NCBI Taxonomy" id="1544735"/>
    <lineage>
        <taxon>Bacteria</taxon>
        <taxon>Bacillati</taxon>
        <taxon>Actinomycetota</taxon>
        <taxon>Actinomycetes</taxon>
        <taxon>Micromonosporales</taxon>
        <taxon>Micromonosporaceae</taxon>
        <taxon>Plantactinospora</taxon>
    </lineage>
</organism>
<dbReference type="PRINTS" id="PR00502">
    <property type="entry name" value="NUDIXFAMILY"/>
</dbReference>
<keyword evidence="8" id="KW-1185">Reference proteome</keyword>
<evidence type="ECO:0000256" key="2">
    <source>
        <dbReference type="ARBA" id="ARBA00005582"/>
    </source>
</evidence>
<dbReference type="Proteomes" id="UP001332243">
    <property type="component" value="Unassembled WGS sequence"/>
</dbReference>
<evidence type="ECO:0000256" key="3">
    <source>
        <dbReference type="ARBA" id="ARBA00022801"/>
    </source>
</evidence>
<sequence length="171" mass="19155">MPEPEPTYRRRSARVLVFDRTGRVLLLRSRFGTGEPGPGAAHYWLVPGGGVDEGESLAQAAARELHEEVGLLVAPGALGVPVAYTTGYAKMSWAEGVFRDDFFRYRVDSHRVDTDRMETLERGTYAGHRWWSVEELAATDEVVYPLDLVTVLTDLVADRIPAQPVRLPWHH</sequence>
<dbReference type="InterPro" id="IPR015797">
    <property type="entry name" value="NUDIX_hydrolase-like_dom_sf"/>
</dbReference>
<name>A0ABU7RKC0_9ACTN</name>
<dbReference type="Pfam" id="PF00293">
    <property type="entry name" value="NUDIX"/>
    <property type="match status" value="1"/>
</dbReference>
<proteinExistence type="inferred from homology"/>
<dbReference type="EMBL" id="JAZGQK010000001">
    <property type="protein sequence ID" value="MEE6256932.1"/>
    <property type="molecule type" value="Genomic_DNA"/>
</dbReference>
<keyword evidence="3 5" id="KW-0378">Hydrolase</keyword>
<dbReference type="Gene3D" id="3.90.79.10">
    <property type="entry name" value="Nucleoside Triphosphate Pyrophosphohydrolase"/>
    <property type="match status" value="1"/>
</dbReference>
<evidence type="ECO:0000313" key="8">
    <source>
        <dbReference type="Proteomes" id="UP001332243"/>
    </source>
</evidence>
<dbReference type="InterPro" id="IPR020476">
    <property type="entry name" value="Nudix_hydrolase"/>
</dbReference>
<reference evidence="7 8" key="1">
    <citation type="submission" date="2024-01" db="EMBL/GenBank/DDBJ databases">
        <title>Genome insights into Plantactinospora sonchi sp. nov.</title>
        <authorList>
            <person name="Wang L."/>
        </authorList>
    </citation>
    <scope>NUCLEOTIDE SEQUENCE [LARGE SCALE GENOMIC DNA]</scope>
    <source>
        <strain evidence="7 8">NEAU-QY2</strain>
    </source>
</reference>
<comment type="cofactor">
    <cofactor evidence="1">
        <name>Mg(2+)</name>
        <dbReference type="ChEBI" id="CHEBI:18420"/>
    </cofactor>
</comment>
<dbReference type="RefSeq" id="WP_331212044.1">
    <property type="nucleotide sequence ID" value="NZ_JAZGQK010000001.1"/>
</dbReference>
<dbReference type="PANTHER" id="PTHR43046">
    <property type="entry name" value="GDP-MANNOSE MANNOSYL HYDROLASE"/>
    <property type="match status" value="1"/>
</dbReference>
<evidence type="ECO:0000313" key="7">
    <source>
        <dbReference type="EMBL" id="MEE6256932.1"/>
    </source>
</evidence>
<dbReference type="SUPFAM" id="SSF55811">
    <property type="entry name" value="Nudix"/>
    <property type="match status" value="1"/>
</dbReference>
<dbReference type="PROSITE" id="PS51462">
    <property type="entry name" value="NUDIX"/>
    <property type="match status" value="1"/>
</dbReference>
<accession>A0ABU7RKC0</accession>
<comment type="similarity">
    <text evidence="2 5">Belongs to the Nudix hydrolase family.</text>
</comment>
<keyword evidence="4" id="KW-0460">Magnesium</keyword>
<dbReference type="PANTHER" id="PTHR43046:SF12">
    <property type="entry name" value="GDP-MANNOSE MANNOSYL HYDROLASE"/>
    <property type="match status" value="1"/>
</dbReference>
<dbReference type="InterPro" id="IPR020084">
    <property type="entry name" value="NUDIX_hydrolase_CS"/>
</dbReference>
<evidence type="ECO:0000256" key="5">
    <source>
        <dbReference type="RuleBase" id="RU003476"/>
    </source>
</evidence>
<dbReference type="CDD" id="cd04685">
    <property type="entry name" value="NUDIX_Hydrolase"/>
    <property type="match status" value="1"/>
</dbReference>
<dbReference type="PROSITE" id="PS00893">
    <property type="entry name" value="NUDIX_BOX"/>
    <property type="match status" value="1"/>
</dbReference>
<comment type="caution">
    <text evidence="7">The sequence shown here is derived from an EMBL/GenBank/DDBJ whole genome shotgun (WGS) entry which is preliminary data.</text>
</comment>
<evidence type="ECO:0000256" key="4">
    <source>
        <dbReference type="ARBA" id="ARBA00022842"/>
    </source>
</evidence>